<dbReference type="PRINTS" id="PR00961">
    <property type="entry name" value="HUDSXLRNA"/>
</dbReference>
<feature type="domain" description="RRM" evidence="5">
    <location>
        <begin position="91"/>
        <end position="171"/>
    </location>
</feature>
<evidence type="ECO:0000256" key="4">
    <source>
        <dbReference type="SAM" id="MobiDB-lite"/>
    </source>
</evidence>
<dbReference type="GO" id="GO:0010629">
    <property type="term" value="P:negative regulation of gene expression"/>
    <property type="evidence" value="ECO:0007669"/>
    <property type="project" value="UniProtKB-ARBA"/>
</dbReference>
<dbReference type="PROSITE" id="PS50102">
    <property type="entry name" value="RRM"/>
    <property type="match status" value="3"/>
</dbReference>
<dbReference type="InterPro" id="IPR000504">
    <property type="entry name" value="RRM_dom"/>
</dbReference>
<feature type="compositionally biased region" description="Polar residues" evidence="4">
    <location>
        <begin position="234"/>
        <end position="245"/>
    </location>
</feature>
<keyword evidence="1" id="KW-0677">Repeat</keyword>
<gene>
    <name evidence="6" type="ORF">FOZ63_030862</name>
</gene>
<dbReference type="InterPro" id="IPR035979">
    <property type="entry name" value="RBD_domain_sf"/>
</dbReference>
<dbReference type="GO" id="GO:0003729">
    <property type="term" value="F:mRNA binding"/>
    <property type="evidence" value="ECO:0007669"/>
    <property type="project" value="UniProtKB-ARBA"/>
</dbReference>
<evidence type="ECO:0000256" key="3">
    <source>
        <dbReference type="PROSITE-ProRule" id="PRU00176"/>
    </source>
</evidence>
<dbReference type="GO" id="GO:0005737">
    <property type="term" value="C:cytoplasm"/>
    <property type="evidence" value="ECO:0007669"/>
    <property type="project" value="UniProtKB-ARBA"/>
</dbReference>
<feature type="region of interest" description="Disordered" evidence="4">
    <location>
        <begin position="570"/>
        <end position="651"/>
    </location>
</feature>
<dbReference type="GO" id="GO:0005634">
    <property type="term" value="C:nucleus"/>
    <property type="evidence" value="ECO:0007669"/>
    <property type="project" value="TreeGrafter"/>
</dbReference>
<evidence type="ECO:0000256" key="2">
    <source>
        <dbReference type="ARBA" id="ARBA00022884"/>
    </source>
</evidence>
<dbReference type="SMART" id="SM00360">
    <property type="entry name" value="RRM"/>
    <property type="match status" value="3"/>
</dbReference>
<feature type="region of interest" description="Disordered" evidence="4">
    <location>
        <begin position="374"/>
        <end position="406"/>
    </location>
</feature>
<organism evidence="6 7">
    <name type="scientific">Perkinsus olseni</name>
    <name type="common">Perkinsus atlanticus</name>
    <dbReference type="NCBI Taxonomy" id="32597"/>
    <lineage>
        <taxon>Eukaryota</taxon>
        <taxon>Sar</taxon>
        <taxon>Alveolata</taxon>
        <taxon>Perkinsozoa</taxon>
        <taxon>Perkinsea</taxon>
        <taxon>Perkinsida</taxon>
        <taxon>Perkinsidae</taxon>
        <taxon>Perkinsus</taxon>
    </lineage>
</organism>
<dbReference type="PANTHER" id="PTHR48025:SF1">
    <property type="entry name" value="RRM DOMAIN-CONTAINING PROTEIN"/>
    <property type="match status" value="1"/>
</dbReference>
<dbReference type="Pfam" id="PF00076">
    <property type="entry name" value="RRM_1"/>
    <property type="match status" value="3"/>
</dbReference>
<accession>A0A7J6UP23</accession>
<evidence type="ECO:0000313" key="7">
    <source>
        <dbReference type="Proteomes" id="UP000553632"/>
    </source>
</evidence>
<keyword evidence="2 3" id="KW-0694">RNA-binding</keyword>
<feature type="compositionally biased region" description="Low complexity" evidence="4">
    <location>
        <begin position="575"/>
        <end position="595"/>
    </location>
</feature>
<dbReference type="PANTHER" id="PTHR48025">
    <property type="entry name" value="OS02G0815200 PROTEIN"/>
    <property type="match status" value="1"/>
</dbReference>
<feature type="domain" description="RRM" evidence="5">
    <location>
        <begin position="4"/>
        <end position="83"/>
    </location>
</feature>
<reference evidence="6 7" key="1">
    <citation type="submission" date="2020-04" db="EMBL/GenBank/DDBJ databases">
        <title>Perkinsus olseni comparative genomics.</title>
        <authorList>
            <person name="Bogema D.R."/>
        </authorList>
    </citation>
    <scope>NUCLEOTIDE SEQUENCE [LARGE SCALE GENOMIC DNA]</scope>
    <source>
        <strain evidence="6 7">ATCC PRA-207</strain>
    </source>
</reference>
<dbReference type="Gene3D" id="3.30.70.330">
    <property type="match status" value="3"/>
</dbReference>
<sequence>MDKSNLIVNYLPSTFTEADLLEMFERYGAIQSIKVVRDKTTGISMGFGFVNFETNEGAEAAVDALNCTVLPEGKRMKVSVARPAWKANIHSNLYVSGLPLSYTRKDIDDLFGPDYTSHMESMRLLYDQGGQKFRGIAVVRFDTEESAYNAMRAFANCQLTDPVSKITSSMQLKPWRPEFRADRVDSEVMRDQLLRQQRSTTMQRLQPVVGGVAGPRGARAYSTGAFNIKPTATGGASQLTLPQQPSESSRYSSRSRFASSSIPTGVTRGYGPQLEVSENHQTSGSSSWDSAWNEYLHRAINAQAAHQHKSGDSSGGAAGLVPPPPPQLLAAAAAAADPAYMVQAAAVAAAAIGQQGGGLPGFLSGSGGVLHTPGVLSPQGLQTGRAGALAGSGGSRGDSRRLSSSAAAAAAAPSSSSSSPAALFIFHLPPECDDATLRVLFEQYGQLDSVKVVVGKGYGFVNFVDWDCSSVCDKGGGCALPSVGGVVVAVDSGRMEPLATTTAAVAAAPSKPNRLIMIGLGQASLLMPDPSALLIQHPCQRAQKAVDALNGFKLGSKRLKVEFKKTRNDSAAFASQGRQGPSPPSSSSIQQLGGKAAEELDGGAGGGGEKAQEEELPRSLMADSPEKSEDLRQSAEPAPSGVPLSITTPAK</sequence>
<protein>
    <recommendedName>
        <fullName evidence="5">RRM domain-containing protein</fullName>
    </recommendedName>
</protein>
<feature type="region of interest" description="Disordered" evidence="4">
    <location>
        <begin position="303"/>
        <end position="322"/>
    </location>
</feature>
<evidence type="ECO:0000313" key="6">
    <source>
        <dbReference type="EMBL" id="KAF4759050.1"/>
    </source>
</evidence>
<feature type="compositionally biased region" description="Basic and acidic residues" evidence="4">
    <location>
        <begin position="624"/>
        <end position="633"/>
    </location>
</feature>
<dbReference type="SUPFAM" id="SSF54928">
    <property type="entry name" value="RNA-binding domain, RBD"/>
    <property type="match status" value="3"/>
</dbReference>
<dbReference type="InterPro" id="IPR002343">
    <property type="entry name" value="Hud_Sxl_RNA"/>
</dbReference>
<evidence type="ECO:0000259" key="5">
    <source>
        <dbReference type="PROSITE" id="PS50102"/>
    </source>
</evidence>
<dbReference type="GO" id="GO:0009967">
    <property type="term" value="P:positive regulation of signal transduction"/>
    <property type="evidence" value="ECO:0007669"/>
    <property type="project" value="UniProtKB-ARBA"/>
</dbReference>
<dbReference type="Proteomes" id="UP000553632">
    <property type="component" value="Unassembled WGS sequence"/>
</dbReference>
<evidence type="ECO:0000256" key="1">
    <source>
        <dbReference type="ARBA" id="ARBA00022737"/>
    </source>
</evidence>
<feature type="region of interest" description="Disordered" evidence="4">
    <location>
        <begin position="231"/>
        <end position="288"/>
    </location>
</feature>
<dbReference type="GO" id="GO:1990904">
    <property type="term" value="C:ribonucleoprotein complex"/>
    <property type="evidence" value="ECO:0007669"/>
    <property type="project" value="InterPro"/>
</dbReference>
<dbReference type="FunFam" id="3.30.70.330:FF:000383">
    <property type="entry name" value="Sex lethal, isoform D"/>
    <property type="match status" value="1"/>
</dbReference>
<name>A0A7J6UP23_PEROL</name>
<proteinExistence type="predicted"/>
<feature type="compositionally biased region" description="Polar residues" evidence="4">
    <location>
        <begin position="279"/>
        <end position="288"/>
    </location>
</feature>
<dbReference type="InterPro" id="IPR012677">
    <property type="entry name" value="Nucleotide-bd_a/b_plait_sf"/>
</dbReference>
<keyword evidence="7" id="KW-1185">Reference proteome</keyword>
<dbReference type="InterPro" id="IPR050502">
    <property type="entry name" value="Euk_RNA-bind_prot"/>
</dbReference>
<comment type="caution">
    <text evidence="6">The sequence shown here is derived from an EMBL/GenBank/DDBJ whole genome shotgun (WGS) entry which is preliminary data.</text>
</comment>
<feature type="domain" description="RRM" evidence="5">
    <location>
        <begin position="421"/>
        <end position="465"/>
    </location>
</feature>
<dbReference type="AlphaFoldDB" id="A0A7J6UP23"/>
<dbReference type="EMBL" id="JABANO010000656">
    <property type="protein sequence ID" value="KAF4759050.1"/>
    <property type="molecule type" value="Genomic_DNA"/>
</dbReference>
<feature type="compositionally biased region" description="Low complexity" evidence="4">
    <location>
        <begin position="246"/>
        <end position="261"/>
    </location>
</feature>